<name>A0ABT0IA82_9ACTN</name>
<evidence type="ECO:0008006" key="5">
    <source>
        <dbReference type="Google" id="ProtNLM"/>
    </source>
</evidence>
<protein>
    <recommendedName>
        <fullName evidence="5">Lipoprotein</fullName>
    </recommendedName>
</protein>
<organism evidence="3 4">
    <name type="scientific">Streptomyces lichenis</name>
    <dbReference type="NCBI Taxonomy" id="2306967"/>
    <lineage>
        <taxon>Bacteria</taxon>
        <taxon>Bacillati</taxon>
        <taxon>Actinomycetota</taxon>
        <taxon>Actinomycetes</taxon>
        <taxon>Kitasatosporales</taxon>
        <taxon>Streptomycetaceae</taxon>
        <taxon>Streptomyces</taxon>
    </lineage>
</organism>
<dbReference type="PROSITE" id="PS51257">
    <property type="entry name" value="PROKAR_LIPOPROTEIN"/>
    <property type="match status" value="1"/>
</dbReference>
<evidence type="ECO:0000313" key="3">
    <source>
        <dbReference type="EMBL" id="MCK8678205.1"/>
    </source>
</evidence>
<proteinExistence type="predicted"/>
<feature type="compositionally biased region" description="Low complexity" evidence="1">
    <location>
        <begin position="143"/>
        <end position="153"/>
    </location>
</feature>
<reference evidence="3 4" key="1">
    <citation type="submission" date="2022-04" db="EMBL/GenBank/DDBJ databases">
        <title>Streptomyces sp. nov. LCR6-01 isolated from Lichen of Dirinaria sp.</title>
        <authorList>
            <person name="Kanchanasin P."/>
            <person name="Tanasupawat S."/>
            <person name="Phongsopitanun W."/>
        </authorList>
    </citation>
    <scope>NUCLEOTIDE SEQUENCE [LARGE SCALE GENOMIC DNA]</scope>
    <source>
        <strain evidence="3 4">LCR6-01</strain>
    </source>
</reference>
<evidence type="ECO:0000256" key="1">
    <source>
        <dbReference type="SAM" id="MobiDB-lite"/>
    </source>
</evidence>
<keyword evidence="4" id="KW-1185">Reference proteome</keyword>
<dbReference type="Proteomes" id="UP001522868">
    <property type="component" value="Unassembled WGS sequence"/>
</dbReference>
<dbReference type="RefSeq" id="WP_248633803.1">
    <property type="nucleotide sequence ID" value="NZ_JALPTH010000010.1"/>
</dbReference>
<evidence type="ECO:0000256" key="2">
    <source>
        <dbReference type="SAM" id="SignalP"/>
    </source>
</evidence>
<sequence length="334" mass="34544">MLRTRTLSLASAVVMGGLLLTACGGGDQDGPADAKGEVAAQAQGARTAPAANVIVSQDANFGDPSEGLSPRNGETCQNTRFGRLSIQTTGPVKIWQGRNCTGKVEEIKADVADVRKRGLTGIGSVRFLTGGNGGQQPAPQPTPGNGNPNAAPAKNVQVSADTNFGDPTEGLAPQGNQTCQNTRFGRLSIQTTGPVKIWEGENCTGKVQTISSNLDDVRKRGLTGIGSVRFLTGGNSGQQPAPQPTPGNGNPNAAPAKNVQVSADTNFGDPTEGLAPQGNQTCQNTRFGRLSIQTTGPVKIWEGENCTGKVQTISSNLDDVRKRGLTGIGSVRFL</sequence>
<feature type="region of interest" description="Disordered" evidence="1">
    <location>
        <begin position="125"/>
        <end position="179"/>
    </location>
</feature>
<feature type="region of interest" description="Disordered" evidence="1">
    <location>
        <begin position="230"/>
        <end position="282"/>
    </location>
</feature>
<accession>A0ABT0IA82</accession>
<comment type="caution">
    <text evidence="3">The sequence shown here is derived from an EMBL/GenBank/DDBJ whole genome shotgun (WGS) entry which is preliminary data.</text>
</comment>
<evidence type="ECO:0000313" key="4">
    <source>
        <dbReference type="Proteomes" id="UP001522868"/>
    </source>
</evidence>
<dbReference type="EMBL" id="JALPTH010000010">
    <property type="protein sequence ID" value="MCK8678205.1"/>
    <property type="molecule type" value="Genomic_DNA"/>
</dbReference>
<feature type="compositionally biased region" description="Low complexity" evidence="1">
    <location>
        <begin position="246"/>
        <end position="256"/>
    </location>
</feature>
<feature type="chain" id="PRO_5047096400" description="Lipoprotein" evidence="2">
    <location>
        <begin position="23"/>
        <end position="334"/>
    </location>
</feature>
<keyword evidence="2" id="KW-0732">Signal</keyword>
<gene>
    <name evidence="3" type="ORF">M1O15_12510</name>
</gene>
<feature type="signal peptide" evidence="2">
    <location>
        <begin position="1"/>
        <end position="22"/>
    </location>
</feature>